<dbReference type="GO" id="GO:0005739">
    <property type="term" value="C:mitochondrion"/>
    <property type="evidence" value="ECO:0007669"/>
    <property type="project" value="UniProtKB-SubCell"/>
</dbReference>
<sequence length="102" mass="12383">MIACQTSVRFQWIQALRFYHAKKPTLSFEQFIQHGKVLAMYRKYMRLTKHISDKPTRKEMRQWIRADFDRYKTETDPKRIDVLLAQAGRQYKEMQSTIHFAV</sequence>
<comment type="function">
    <text evidence="6">Involved in efficient integration of the N-module into mitochondrial respiratory chain complex I.</text>
</comment>
<evidence type="ECO:0000259" key="7">
    <source>
        <dbReference type="Pfam" id="PF05347"/>
    </source>
</evidence>
<evidence type="ECO:0000313" key="9">
    <source>
        <dbReference type="Proteomes" id="UP001151518"/>
    </source>
</evidence>
<proteinExistence type="inferred from homology"/>
<gene>
    <name evidence="8" type="ORF">GGI25_001447</name>
</gene>
<evidence type="ECO:0000313" key="8">
    <source>
        <dbReference type="EMBL" id="KAJ2679524.1"/>
    </source>
</evidence>
<dbReference type="InterPro" id="IPR008011">
    <property type="entry name" value="Complex1_LYR_dom"/>
</dbReference>
<dbReference type="Proteomes" id="UP001151518">
    <property type="component" value="Unassembled WGS sequence"/>
</dbReference>
<dbReference type="OrthoDB" id="74240at2759"/>
<comment type="similarity">
    <text evidence="2">Belongs to the complex I LYR family.</text>
</comment>
<evidence type="ECO:0000256" key="1">
    <source>
        <dbReference type="ARBA" id="ARBA00004173"/>
    </source>
</evidence>
<protein>
    <recommendedName>
        <fullName evidence="5">LYR motif-containing protein 2</fullName>
    </recommendedName>
</protein>
<keyword evidence="3" id="KW-0809">Transit peptide</keyword>
<name>A0A9W8GCR3_9FUNG</name>
<evidence type="ECO:0000256" key="2">
    <source>
        <dbReference type="ARBA" id="ARBA00009508"/>
    </source>
</evidence>
<keyword evidence="4" id="KW-0496">Mitochondrion</keyword>
<dbReference type="InterPro" id="IPR045293">
    <property type="entry name" value="Complex1_LYR_LYRM2"/>
</dbReference>
<feature type="domain" description="Complex 1 LYR protein" evidence="7">
    <location>
        <begin position="36"/>
        <end position="90"/>
    </location>
</feature>
<dbReference type="EMBL" id="JANBTW010000011">
    <property type="protein sequence ID" value="KAJ2679524.1"/>
    <property type="molecule type" value="Genomic_DNA"/>
</dbReference>
<dbReference type="CDD" id="cd20262">
    <property type="entry name" value="Complex1_LYR_LYRM2"/>
    <property type="match status" value="1"/>
</dbReference>
<evidence type="ECO:0000256" key="3">
    <source>
        <dbReference type="ARBA" id="ARBA00022946"/>
    </source>
</evidence>
<evidence type="ECO:0000256" key="6">
    <source>
        <dbReference type="ARBA" id="ARBA00044735"/>
    </source>
</evidence>
<dbReference type="PANTHER" id="PTHR13675:SF0">
    <property type="entry name" value="LYR MOTIF-CONTAINING PROTEIN 2"/>
    <property type="match status" value="1"/>
</dbReference>
<dbReference type="AlphaFoldDB" id="A0A9W8GCR3"/>
<comment type="subcellular location">
    <subcellularLocation>
        <location evidence="1">Mitochondrion</location>
    </subcellularLocation>
</comment>
<dbReference type="Pfam" id="PF05347">
    <property type="entry name" value="Complex1_LYR"/>
    <property type="match status" value="1"/>
</dbReference>
<organism evidence="8 9">
    <name type="scientific">Coemansia spiralis</name>
    <dbReference type="NCBI Taxonomy" id="417178"/>
    <lineage>
        <taxon>Eukaryota</taxon>
        <taxon>Fungi</taxon>
        <taxon>Fungi incertae sedis</taxon>
        <taxon>Zoopagomycota</taxon>
        <taxon>Kickxellomycotina</taxon>
        <taxon>Kickxellomycetes</taxon>
        <taxon>Kickxellales</taxon>
        <taxon>Kickxellaceae</taxon>
        <taxon>Coemansia</taxon>
    </lineage>
</organism>
<reference evidence="8" key="1">
    <citation type="submission" date="2022-07" db="EMBL/GenBank/DDBJ databases">
        <title>Phylogenomic reconstructions and comparative analyses of Kickxellomycotina fungi.</title>
        <authorList>
            <person name="Reynolds N.K."/>
            <person name="Stajich J.E."/>
            <person name="Barry K."/>
            <person name="Grigoriev I.V."/>
            <person name="Crous P."/>
            <person name="Smith M.E."/>
        </authorList>
    </citation>
    <scope>NUCLEOTIDE SEQUENCE</scope>
    <source>
        <strain evidence="8">NRRL 3115</strain>
    </source>
</reference>
<comment type="caution">
    <text evidence="8">The sequence shown here is derived from an EMBL/GenBank/DDBJ whole genome shotgun (WGS) entry which is preliminary data.</text>
</comment>
<evidence type="ECO:0000256" key="4">
    <source>
        <dbReference type="ARBA" id="ARBA00023128"/>
    </source>
</evidence>
<dbReference type="PANTHER" id="PTHR13675">
    <property type="entry name" value="LYR MOTIF-CONTAINING PROTEIN 2"/>
    <property type="match status" value="1"/>
</dbReference>
<accession>A0A9W8GCR3</accession>
<evidence type="ECO:0000256" key="5">
    <source>
        <dbReference type="ARBA" id="ARBA00026235"/>
    </source>
</evidence>